<evidence type="ECO:0000313" key="3">
    <source>
        <dbReference type="Proteomes" id="UP000588068"/>
    </source>
</evidence>
<sequence length="151" mass="16865">MRKVSAGDIRKVSKVALTDQSNARLVTGSSSEERFRNAQQLAQSAGRQLLRVDLAQVVSKYIGETEKNLQQLFEKAERGNFVLYFDEADALFGKRTEVKDAHDRYANIEVSYLLAAEDRGIPILIGTSLSNQSLAQSKAALTLQRPRKWPP</sequence>
<dbReference type="GO" id="GO:0005524">
    <property type="term" value="F:ATP binding"/>
    <property type="evidence" value="ECO:0007669"/>
    <property type="project" value="InterPro"/>
</dbReference>
<dbReference type="GO" id="GO:0016887">
    <property type="term" value="F:ATP hydrolysis activity"/>
    <property type="evidence" value="ECO:0007669"/>
    <property type="project" value="InterPro"/>
</dbReference>
<dbReference type="Proteomes" id="UP000588068">
    <property type="component" value="Unassembled WGS sequence"/>
</dbReference>
<dbReference type="AlphaFoldDB" id="A0A841HTF8"/>
<keyword evidence="3" id="KW-1185">Reference proteome</keyword>
<dbReference type="RefSeq" id="WP_184335440.1">
    <property type="nucleotide sequence ID" value="NZ_JACHHZ010000006.1"/>
</dbReference>
<dbReference type="CDD" id="cd19481">
    <property type="entry name" value="RecA-like_protease"/>
    <property type="match status" value="1"/>
</dbReference>
<gene>
    <name evidence="2" type="ORF">HNQ60_004954</name>
</gene>
<comment type="caution">
    <text evidence="2">The sequence shown here is derived from an EMBL/GenBank/DDBJ whole genome shotgun (WGS) entry which is preliminary data.</text>
</comment>
<dbReference type="Pfam" id="PF00004">
    <property type="entry name" value="AAA"/>
    <property type="match status" value="1"/>
</dbReference>
<evidence type="ECO:0000313" key="2">
    <source>
        <dbReference type="EMBL" id="MBB6096063.1"/>
    </source>
</evidence>
<dbReference type="EMBL" id="JACHHZ010000006">
    <property type="protein sequence ID" value="MBB6096063.1"/>
    <property type="molecule type" value="Genomic_DNA"/>
</dbReference>
<dbReference type="InterPro" id="IPR027417">
    <property type="entry name" value="P-loop_NTPase"/>
</dbReference>
<proteinExistence type="predicted"/>
<dbReference type="SUPFAM" id="SSF52540">
    <property type="entry name" value="P-loop containing nucleoside triphosphate hydrolases"/>
    <property type="match status" value="1"/>
</dbReference>
<organism evidence="2 3">
    <name type="scientific">Povalibacter uvarum</name>
    <dbReference type="NCBI Taxonomy" id="732238"/>
    <lineage>
        <taxon>Bacteria</taxon>
        <taxon>Pseudomonadati</taxon>
        <taxon>Pseudomonadota</taxon>
        <taxon>Gammaproteobacteria</taxon>
        <taxon>Steroidobacterales</taxon>
        <taxon>Steroidobacteraceae</taxon>
        <taxon>Povalibacter</taxon>
    </lineage>
</organism>
<accession>A0A841HTF8</accession>
<dbReference type="InterPro" id="IPR003959">
    <property type="entry name" value="ATPase_AAA_core"/>
</dbReference>
<feature type="domain" description="ATPase AAA-type core" evidence="1">
    <location>
        <begin position="38"/>
        <end position="108"/>
    </location>
</feature>
<protein>
    <recommendedName>
        <fullName evidence="1">ATPase AAA-type core domain-containing protein</fullName>
    </recommendedName>
</protein>
<name>A0A841HTF8_9GAMM</name>
<evidence type="ECO:0000259" key="1">
    <source>
        <dbReference type="Pfam" id="PF00004"/>
    </source>
</evidence>
<dbReference type="Gene3D" id="3.40.50.300">
    <property type="entry name" value="P-loop containing nucleotide triphosphate hydrolases"/>
    <property type="match status" value="1"/>
</dbReference>
<reference evidence="2 3" key="1">
    <citation type="submission" date="2020-08" db="EMBL/GenBank/DDBJ databases">
        <title>Genomic Encyclopedia of Type Strains, Phase IV (KMG-IV): sequencing the most valuable type-strain genomes for metagenomic binning, comparative biology and taxonomic classification.</title>
        <authorList>
            <person name="Goeker M."/>
        </authorList>
    </citation>
    <scope>NUCLEOTIDE SEQUENCE [LARGE SCALE GENOMIC DNA]</scope>
    <source>
        <strain evidence="2 3">DSM 26723</strain>
    </source>
</reference>